<evidence type="ECO:0000313" key="2">
    <source>
        <dbReference type="Proteomes" id="UP000680679"/>
    </source>
</evidence>
<dbReference type="Pfam" id="PF13531">
    <property type="entry name" value="SBP_bac_11"/>
    <property type="match status" value="1"/>
</dbReference>
<dbReference type="SUPFAM" id="SSF53850">
    <property type="entry name" value="Periplasmic binding protein-like II"/>
    <property type="match status" value="1"/>
</dbReference>
<dbReference type="RefSeq" id="WP_236786249.1">
    <property type="nucleotide sequence ID" value="NZ_AP024563.1"/>
</dbReference>
<dbReference type="Gene3D" id="3.40.190.10">
    <property type="entry name" value="Periplasmic binding protein-like II"/>
    <property type="match status" value="1"/>
</dbReference>
<proteinExistence type="predicted"/>
<evidence type="ECO:0000313" key="1">
    <source>
        <dbReference type="EMBL" id="BCU08056.1"/>
    </source>
</evidence>
<dbReference type="EMBL" id="AP024563">
    <property type="protein sequence ID" value="BCU08056.1"/>
    <property type="molecule type" value="Genomic_DNA"/>
</dbReference>
<gene>
    <name evidence="1" type="ORF">Atep_27330</name>
</gene>
<reference evidence="1 2" key="1">
    <citation type="submission" date="2021-04" db="EMBL/GenBank/DDBJ databases">
        <title>Complete genome sequencing of Allochromatium tepidum strain NZ.</title>
        <authorList>
            <person name="Tsukatani Y."/>
            <person name="Mori H."/>
        </authorList>
    </citation>
    <scope>NUCLEOTIDE SEQUENCE [LARGE SCALE GENOMIC DNA]</scope>
    <source>
        <strain evidence="1 2">NZ</strain>
    </source>
</reference>
<dbReference type="Proteomes" id="UP000680679">
    <property type="component" value="Chromosome"/>
</dbReference>
<protein>
    <submittedName>
        <fullName evidence="1">Uncharacterized protein</fullName>
    </submittedName>
</protein>
<keyword evidence="2" id="KW-1185">Reference proteome</keyword>
<name>A0ABN6GJC0_9GAMM</name>
<organism evidence="1 2">
    <name type="scientific">Allochromatium tepidum</name>
    <dbReference type="NCBI Taxonomy" id="553982"/>
    <lineage>
        <taxon>Bacteria</taxon>
        <taxon>Pseudomonadati</taxon>
        <taxon>Pseudomonadota</taxon>
        <taxon>Gammaproteobacteria</taxon>
        <taxon>Chromatiales</taxon>
        <taxon>Chromatiaceae</taxon>
        <taxon>Allochromatium</taxon>
    </lineage>
</organism>
<sequence length="55" mass="5836">MKLIADAFAKDTGHTANASFGSSGKFYAQIKNGALFEVFLSADAETPAKLWRPSG</sequence>
<accession>A0ABN6GJC0</accession>